<dbReference type="Proteomes" id="UP000078340">
    <property type="component" value="Unassembled WGS sequence"/>
</dbReference>
<proteinExistence type="predicted"/>
<organism evidence="1 3">
    <name type="scientific">Purpureocillium lilacinum</name>
    <name type="common">Paecilomyces lilacinus</name>
    <dbReference type="NCBI Taxonomy" id="33203"/>
    <lineage>
        <taxon>Eukaryota</taxon>
        <taxon>Fungi</taxon>
        <taxon>Dikarya</taxon>
        <taxon>Ascomycota</taxon>
        <taxon>Pezizomycotina</taxon>
        <taxon>Sordariomycetes</taxon>
        <taxon>Hypocreomycetidae</taxon>
        <taxon>Hypocreales</taxon>
        <taxon>Ophiocordycipitaceae</taxon>
        <taxon>Purpureocillium</taxon>
    </lineage>
</organism>
<evidence type="ECO:0000313" key="1">
    <source>
        <dbReference type="EMBL" id="OAQ84385.1"/>
    </source>
</evidence>
<accession>A0A179H2B4</accession>
<dbReference type="EMBL" id="LSBI01000004">
    <property type="protein sequence ID" value="OAQ91175.1"/>
    <property type="molecule type" value="Genomic_DNA"/>
</dbReference>
<comment type="caution">
    <text evidence="1">The sequence shown here is derived from an EMBL/GenBank/DDBJ whole genome shotgun (WGS) entry which is preliminary data.</text>
</comment>
<protein>
    <submittedName>
        <fullName evidence="1">Uncharacterized protein</fullName>
    </submittedName>
</protein>
<dbReference type="EMBL" id="LSBH01000002">
    <property type="protein sequence ID" value="OAQ84385.1"/>
    <property type="molecule type" value="Genomic_DNA"/>
</dbReference>
<name>A0A179H2B4_PURLI</name>
<dbReference type="Proteomes" id="UP000078240">
    <property type="component" value="Unassembled WGS sequence"/>
</dbReference>
<gene>
    <name evidence="1" type="ORF">VFPBJ_03153</name>
    <name evidence="2" type="ORF">VFPFJ_05334</name>
</gene>
<evidence type="ECO:0000313" key="2">
    <source>
        <dbReference type="EMBL" id="OAQ91175.1"/>
    </source>
</evidence>
<sequence>MHIPALSSPPGRPCASRAKEFLFAACVAWKLPSSRSTFPLRFLTFSQPD</sequence>
<evidence type="ECO:0000313" key="3">
    <source>
        <dbReference type="Proteomes" id="UP000078240"/>
    </source>
</evidence>
<reference evidence="1 3" key="1">
    <citation type="submission" date="2016-01" db="EMBL/GenBank/DDBJ databases">
        <title>Biosynthesis of antibiotic leucinostatins and their inhibition on Phytophthora in bio-control Purpureocillium lilacinum.</title>
        <authorList>
            <person name="Wang G."/>
            <person name="Liu Z."/>
            <person name="Lin R."/>
            <person name="Li E."/>
            <person name="Mao Z."/>
            <person name="Ling J."/>
            <person name="Yin W."/>
            <person name="Xie B."/>
        </authorList>
    </citation>
    <scope>NUCLEOTIDE SEQUENCE [LARGE SCALE GENOMIC DNA]</scope>
    <source>
        <strain evidence="1">PLBJ-1</strain>
        <strain evidence="2">PLFJ-1</strain>
    </source>
</reference>
<dbReference type="AlphaFoldDB" id="A0A179H2B4"/>